<sequence length="358" mass="40435">MLCFWYMARFKSSILYCFSFKHSSSGGSGQMVNPIKRGRTKAAYQLSYGIVSWYQNCEAEDLGCLITKEGKKQSEEATEKWIKYYSSNHQILLVGEGDFSFSLCLAHSFASASNIVASSLDSYDDVTKKYKEAKSNLENLEKLGACLLHELDATKMELHPDLRMRRFDRVIFNFPHAGFHGKEDNPSLIEKHKALVHGFFTNAKALLRANGEIHVNHKTEVPYSNWNLEKLASQSSLLLIKCADFKKDDYPGYNNKRGASLRCDEPFPLGKCCTFKFIDNPRAIQQRNPPRQESQVLQRPTPVGLNYFPQTSHILKMNAGLPLATSSRNEHYQIFGGNSDSVLKIQGTTPDGIILVVE</sequence>
<proteinExistence type="predicted"/>
<comment type="caution">
    <text evidence="1">The sequence shown here is derived from an EMBL/GenBank/DDBJ whole genome shotgun (WGS) entry which is preliminary data.</text>
</comment>
<reference evidence="1 2" key="1">
    <citation type="journal article" date="2022" name="DNA Res.">
        <title>Chromosomal-level genome assembly of the orchid tree Bauhinia variegata (Leguminosae; Cercidoideae) supports the allotetraploid origin hypothesis of Bauhinia.</title>
        <authorList>
            <person name="Zhong Y."/>
            <person name="Chen Y."/>
            <person name="Zheng D."/>
            <person name="Pang J."/>
            <person name="Liu Y."/>
            <person name="Luo S."/>
            <person name="Meng S."/>
            <person name="Qian L."/>
            <person name="Wei D."/>
            <person name="Dai S."/>
            <person name="Zhou R."/>
        </authorList>
    </citation>
    <scope>NUCLEOTIDE SEQUENCE [LARGE SCALE GENOMIC DNA]</scope>
    <source>
        <strain evidence="1">BV-YZ2020</strain>
    </source>
</reference>
<dbReference type="EMBL" id="CM039437">
    <property type="protein sequence ID" value="KAI4307816.1"/>
    <property type="molecule type" value="Genomic_DNA"/>
</dbReference>
<evidence type="ECO:0000313" key="2">
    <source>
        <dbReference type="Proteomes" id="UP000828941"/>
    </source>
</evidence>
<keyword evidence="2" id="KW-1185">Reference proteome</keyword>
<organism evidence="1 2">
    <name type="scientific">Bauhinia variegata</name>
    <name type="common">Purple orchid tree</name>
    <name type="synonym">Phanera variegata</name>
    <dbReference type="NCBI Taxonomy" id="167791"/>
    <lineage>
        <taxon>Eukaryota</taxon>
        <taxon>Viridiplantae</taxon>
        <taxon>Streptophyta</taxon>
        <taxon>Embryophyta</taxon>
        <taxon>Tracheophyta</taxon>
        <taxon>Spermatophyta</taxon>
        <taxon>Magnoliopsida</taxon>
        <taxon>eudicotyledons</taxon>
        <taxon>Gunneridae</taxon>
        <taxon>Pentapetalae</taxon>
        <taxon>rosids</taxon>
        <taxon>fabids</taxon>
        <taxon>Fabales</taxon>
        <taxon>Fabaceae</taxon>
        <taxon>Cercidoideae</taxon>
        <taxon>Cercideae</taxon>
        <taxon>Bauhiniinae</taxon>
        <taxon>Bauhinia</taxon>
    </lineage>
</organism>
<protein>
    <submittedName>
        <fullName evidence="1">Uncharacterized protein</fullName>
    </submittedName>
</protein>
<gene>
    <name evidence="1" type="ORF">L6164_030957</name>
</gene>
<accession>A0ACB9LEB5</accession>
<name>A0ACB9LEB5_BAUVA</name>
<evidence type="ECO:0000313" key="1">
    <source>
        <dbReference type="EMBL" id="KAI4307816.1"/>
    </source>
</evidence>
<dbReference type="Proteomes" id="UP000828941">
    <property type="component" value="Chromosome 12"/>
</dbReference>